<sequence length="113" mass="12216">MSSDKIFEALASSPRRQILAYLSEQELTAGDIAARFKMSAPAISRHLSVLENAGLITGERQGQFVMYKLNGDSLVNTLTQFAFSICPVGAPLKRESKKGAQADTAKTKAVNKI</sequence>
<organism evidence="5 6">
    <name type="scientific">Undibacterium hunanense</name>
    <dbReference type="NCBI Taxonomy" id="2762292"/>
    <lineage>
        <taxon>Bacteria</taxon>
        <taxon>Pseudomonadati</taxon>
        <taxon>Pseudomonadota</taxon>
        <taxon>Betaproteobacteria</taxon>
        <taxon>Burkholderiales</taxon>
        <taxon>Oxalobacteraceae</taxon>
        <taxon>Undibacterium</taxon>
    </lineage>
</organism>
<dbReference type="PANTHER" id="PTHR33154">
    <property type="entry name" value="TRANSCRIPTIONAL REGULATOR, ARSR FAMILY"/>
    <property type="match status" value="1"/>
</dbReference>
<dbReference type="PROSITE" id="PS50987">
    <property type="entry name" value="HTH_ARSR_2"/>
    <property type="match status" value="1"/>
</dbReference>
<proteinExistence type="predicted"/>
<dbReference type="EMBL" id="JACOGF010000005">
    <property type="protein sequence ID" value="MBC3918315.1"/>
    <property type="molecule type" value="Genomic_DNA"/>
</dbReference>
<dbReference type="InterPro" id="IPR011991">
    <property type="entry name" value="ArsR-like_HTH"/>
</dbReference>
<gene>
    <name evidence="5" type="ORF">H8L32_12560</name>
</gene>
<dbReference type="PANTHER" id="PTHR33154:SF33">
    <property type="entry name" value="TRANSCRIPTIONAL REPRESSOR SDPR"/>
    <property type="match status" value="1"/>
</dbReference>
<keyword evidence="1" id="KW-0805">Transcription regulation</keyword>
<feature type="domain" description="HTH arsR-type" evidence="4">
    <location>
        <begin position="1"/>
        <end position="89"/>
    </location>
</feature>
<dbReference type="SMART" id="SM00418">
    <property type="entry name" value="HTH_ARSR"/>
    <property type="match status" value="1"/>
</dbReference>
<dbReference type="Gene3D" id="1.10.10.10">
    <property type="entry name" value="Winged helix-like DNA-binding domain superfamily/Winged helix DNA-binding domain"/>
    <property type="match status" value="1"/>
</dbReference>
<evidence type="ECO:0000256" key="3">
    <source>
        <dbReference type="ARBA" id="ARBA00023163"/>
    </source>
</evidence>
<dbReference type="SUPFAM" id="SSF46785">
    <property type="entry name" value="Winged helix' DNA-binding domain"/>
    <property type="match status" value="1"/>
</dbReference>
<accession>A0ABR6ZS25</accession>
<dbReference type="RefSeq" id="WP_186947562.1">
    <property type="nucleotide sequence ID" value="NZ_JACOGF010000005.1"/>
</dbReference>
<keyword evidence="3" id="KW-0804">Transcription</keyword>
<evidence type="ECO:0000259" key="4">
    <source>
        <dbReference type="PROSITE" id="PS50987"/>
    </source>
</evidence>
<protein>
    <submittedName>
        <fullName evidence="5">Winged helix-turn-helix transcriptional regulator</fullName>
    </submittedName>
</protein>
<evidence type="ECO:0000256" key="1">
    <source>
        <dbReference type="ARBA" id="ARBA00023015"/>
    </source>
</evidence>
<dbReference type="InterPro" id="IPR001845">
    <property type="entry name" value="HTH_ArsR_DNA-bd_dom"/>
</dbReference>
<dbReference type="Pfam" id="PF01022">
    <property type="entry name" value="HTH_5"/>
    <property type="match status" value="1"/>
</dbReference>
<dbReference type="NCBIfam" id="NF033788">
    <property type="entry name" value="HTH_metalloreg"/>
    <property type="match status" value="1"/>
</dbReference>
<evidence type="ECO:0000313" key="5">
    <source>
        <dbReference type="EMBL" id="MBC3918315.1"/>
    </source>
</evidence>
<reference evidence="5 6" key="1">
    <citation type="submission" date="2020-08" db="EMBL/GenBank/DDBJ databases">
        <title>Novel species isolated from subtropical streams in China.</title>
        <authorList>
            <person name="Lu H."/>
        </authorList>
    </citation>
    <scope>NUCLEOTIDE SEQUENCE [LARGE SCALE GENOMIC DNA]</scope>
    <source>
        <strain evidence="5 6">CY18W</strain>
    </source>
</reference>
<comment type="caution">
    <text evidence="5">The sequence shown here is derived from an EMBL/GenBank/DDBJ whole genome shotgun (WGS) entry which is preliminary data.</text>
</comment>
<dbReference type="CDD" id="cd00090">
    <property type="entry name" value="HTH_ARSR"/>
    <property type="match status" value="1"/>
</dbReference>
<dbReference type="InterPro" id="IPR036390">
    <property type="entry name" value="WH_DNA-bd_sf"/>
</dbReference>
<keyword evidence="6" id="KW-1185">Reference proteome</keyword>
<keyword evidence="2" id="KW-0238">DNA-binding</keyword>
<name>A0ABR6ZS25_9BURK</name>
<evidence type="ECO:0000313" key="6">
    <source>
        <dbReference type="Proteomes" id="UP000650424"/>
    </source>
</evidence>
<dbReference type="InterPro" id="IPR051081">
    <property type="entry name" value="HTH_MetalResp_TranReg"/>
</dbReference>
<dbReference type="InterPro" id="IPR036388">
    <property type="entry name" value="WH-like_DNA-bd_sf"/>
</dbReference>
<dbReference type="Proteomes" id="UP000650424">
    <property type="component" value="Unassembled WGS sequence"/>
</dbReference>
<dbReference type="PRINTS" id="PR00778">
    <property type="entry name" value="HTHARSR"/>
</dbReference>
<evidence type="ECO:0000256" key="2">
    <source>
        <dbReference type="ARBA" id="ARBA00023125"/>
    </source>
</evidence>